<dbReference type="AlphaFoldDB" id="A0A8H6YAE8"/>
<feature type="domain" description="Histone H2A C-terminal" evidence="11">
    <location>
        <begin position="135"/>
        <end position="163"/>
    </location>
</feature>
<evidence type="ECO:0000256" key="9">
    <source>
        <dbReference type="RuleBase" id="RU003767"/>
    </source>
</evidence>
<dbReference type="InterPro" id="IPR007125">
    <property type="entry name" value="H2A/H2B/H3"/>
</dbReference>
<evidence type="ECO:0000313" key="12">
    <source>
        <dbReference type="EMBL" id="KAF7357360.1"/>
    </source>
</evidence>
<evidence type="ECO:0000256" key="8">
    <source>
        <dbReference type="ARBA" id="ARBA00023269"/>
    </source>
</evidence>
<evidence type="ECO:0000256" key="1">
    <source>
        <dbReference type="ARBA" id="ARBA00004123"/>
    </source>
</evidence>
<evidence type="ECO:0000313" key="13">
    <source>
        <dbReference type="Proteomes" id="UP000623467"/>
    </source>
</evidence>
<reference evidence="12" key="1">
    <citation type="submission" date="2020-05" db="EMBL/GenBank/DDBJ databases">
        <title>Mycena genomes resolve the evolution of fungal bioluminescence.</title>
        <authorList>
            <person name="Tsai I.J."/>
        </authorList>
    </citation>
    <scope>NUCLEOTIDE SEQUENCE</scope>
    <source>
        <strain evidence="12">160909Yilan</strain>
    </source>
</reference>
<dbReference type="PANTHER" id="PTHR23430">
    <property type="entry name" value="HISTONE H2A"/>
    <property type="match status" value="1"/>
</dbReference>
<dbReference type="PROSITE" id="PS00046">
    <property type="entry name" value="HISTONE_H2A"/>
    <property type="match status" value="1"/>
</dbReference>
<dbReference type="InterPro" id="IPR032458">
    <property type="entry name" value="Histone_H2A_CS"/>
</dbReference>
<dbReference type="EMBL" id="JACAZH010000010">
    <property type="protein sequence ID" value="KAF7357360.1"/>
    <property type="molecule type" value="Genomic_DNA"/>
</dbReference>
<accession>A0A8H6YAE8</accession>
<keyword evidence="5" id="KW-0007">Acetylation</keyword>
<dbReference type="GO" id="GO:0003677">
    <property type="term" value="F:DNA binding"/>
    <property type="evidence" value="ECO:0007669"/>
    <property type="project" value="UniProtKB-KW"/>
</dbReference>
<dbReference type="InterPro" id="IPR002119">
    <property type="entry name" value="Histone_H2A"/>
</dbReference>
<dbReference type="InterPro" id="IPR032454">
    <property type="entry name" value="Histone_H2A_C"/>
</dbReference>
<evidence type="ECO:0000259" key="11">
    <source>
        <dbReference type="Pfam" id="PF16211"/>
    </source>
</evidence>
<comment type="caution">
    <text evidence="12">The sequence shown here is derived from an EMBL/GenBank/DDBJ whole genome shotgun (WGS) entry which is preliminary data.</text>
</comment>
<evidence type="ECO:0000256" key="4">
    <source>
        <dbReference type="ARBA" id="ARBA00022454"/>
    </source>
</evidence>
<feature type="domain" description="Core Histone H2A/H2B/H3" evidence="10">
    <location>
        <begin position="62"/>
        <end position="132"/>
    </location>
</feature>
<evidence type="ECO:0000259" key="10">
    <source>
        <dbReference type="Pfam" id="PF00125"/>
    </source>
</evidence>
<evidence type="ECO:0000256" key="5">
    <source>
        <dbReference type="ARBA" id="ARBA00022990"/>
    </source>
</evidence>
<dbReference type="PRINTS" id="PR00620">
    <property type="entry name" value="HISTONEH2A"/>
</dbReference>
<dbReference type="Pfam" id="PF00125">
    <property type="entry name" value="Histone"/>
    <property type="match status" value="1"/>
</dbReference>
<evidence type="ECO:0000256" key="3">
    <source>
        <dbReference type="ARBA" id="ARBA00010691"/>
    </source>
</evidence>
<comment type="subcellular location">
    <subcellularLocation>
        <location evidence="2">Chromosome</location>
    </subcellularLocation>
    <subcellularLocation>
        <location evidence="1 9">Nucleus</location>
    </subcellularLocation>
</comment>
<evidence type="ECO:0000256" key="7">
    <source>
        <dbReference type="ARBA" id="ARBA00023242"/>
    </source>
</evidence>
<name>A0A8H6YAE8_9AGAR</name>
<dbReference type="OrthoDB" id="9421954at2759"/>
<dbReference type="GO" id="GO:0046982">
    <property type="term" value="F:protein heterodimerization activity"/>
    <property type="evidence" value="ECO:0007669"/>
    <property type="project" value="InterPro"/>
</dbReference>
<comment type="subunit">
    <text evidence="9">The nucleosome is a histone octamer containing two molecules each of H2A, H2B, H3 and H4 assembled in one H3-H4 heterotetramer and two H2A-H2B heterodimers. The octamer wraps approximately 147 bp of DNA.</text>
</comment>
<organism evidence="12 13">
    <name type="scientific">Mycena sanguinolenta</name>
    <dbReference type="NCBI Taxonomy" id="230812"/>
    <lineage>
        <taxon>Eukaryota</taxon>
        <taxon>Fungi</taxon>
        <taxon>Dikarya</taxon>
        <taxon>Basidiomycota</taxon>
        <taxon>Agaricomycotina</taxon>
        <taxon>Agaricomycetes</taxon>
        <taxon>Agaricomycetidae</taxon>
        <taxon>Agaricales</taxon>
        <taxon>Marasmiineae</taxon>
        <taxon>Mycenaceae</taxon>
        <taxon>Mycena</taxon>
    </lineage>
</organism>
<comment type="similarity">
    <text evidence="3 9">Belongs to the histone H2A family.</text>
</comment>
<dbReference type="Gene3D" id="1.10.20.10">
    <property type="entry name" value="Histone, subunit A"/>
    <property type="match status" value="1"/>
</dbReference>
<dbReference type="Pfam" id="PF16211">
    <property type="entry name" value="Histone_H2A_C"/>
    <property type="match status" value="1"/>
</dbReference>
<dbReference type="GO" id="GO:0005634">
    <property type="term" value="C:nucleus"/>
    <property type="evidence" value="ECO:0007669"/>
    <property type="project" value="UniProtKB-SubCell"/>
</dbReference>
<dbReference type="SUPFAM" id="SSF47113">
    <property type="entry name" value="Histone-fold"/>
    <property type="match status" value="1"/>
</dbReference>
<protein>
    <recommendedName>
        <fullName evidence="9">Histone H2A</fullName>
    </recommendedName>
</protein>
<keyword evidence="4 9" id="KW-0158">Chromosome</keyword>
<keyword evidence="13" id="KW-1185">Reference proteome</keyword>
<dbReference type="GO" id="GO:0000786">
    <property type="term" value="C:nucleosome"/>
    <property type="evidence" value="ECO:0007669"/>
    <property type="project" value="UniProtKB-KW"/>
</dbReference>
<dbReference type="GO" id="GO:0030527">
    <property type="term" value="F:structural constituent of chromatin"/>
    <property type="evidence" value="ECO:0007669"/>
    <property type="project" value="InterPro"/>
</dbReference>
<keyword evidence="8 9" id="KW-0544">Nucleosome core</keyword>
<evidence type="ECO:0000256" key="6">
    <source>
        <dbReference type="ARBA" id="ARBA00023125"/>
    </source>
</evidence>
<proteinExistence type="inferred from homology"/>
<dbReference type="CDD" id="cd00074">
    <property type="entry name" value="HFD_H2A"/>
    <property type="match status" value="1"/>
</dbReference>
<dbReference type="SMART" id="SM00414">
    <property type="entry name" value="H2A"/>
    <property type="match status" value="1"/>
</dbReference>
<dbReference type="InterPro" id="IPR009072">
    <property type="entry name" value="Histone-fold"/>
</dbReference>
<dbReference type="Proteomes" id="UP000623467">
    <property type="component" value="Unassembled WGS sequence"/>
</dbReference>
<sequence>MATDDAQEFADEEEVQEFMDGLITKARQQRAKNRRKVLVEAGIRTYSHLIGTRYQADDPSVKESRSEMAGLMFPVGRVHRYLKRGHYAQRISVKASVYLTSVLEYVTAELGMELETQGKKRINPRHLQLAIRDDEDLNKLLRSVIVPAGGVAPHIHPELLPKSQPRQPSTSE</sequence>
<gene>
    <name evidence="12" type="ORF">MSAN_01331900</name>
</gene>
<keyword evidence="6 9" id="KW-0238">DNA-binding</keyword>
<keyword evidence="7 9" id="KW-0539">Nucleus</keyword>
<evidence type="ECO:0000256" key="2">
    <source>
        <dbReference type="ARBA" id="ARBA00004286"/>
    </source>
</evidence>